<organism evidence="5 6">
    <name type="scientific">Flavobacterium tiangeerense</name>
    <dbReference type="NCBI Taxonomy" id="459471"/>
    <lineage>
        <taxon>Bacteria</taxon>
        <taxon>Pseudomonadati</taxon>
        <taxon>Bacteroidota</taxon>
        <taxon>Flavobacteriia</taxon>
        <taxon>Flavobacteriales</taxon>
        <taxon>Flavobacteriaceae</taxon>
        <taxon>Flavobacterium</taxon>
    </lineage>
</organism>
<feature type="domain" description="Tyrosinase copper-binding" evidence="3">
    <location>
        <begin position="99"/>
        <end position="116"/>
    </location>
</feature>
<protein>
    <submittedName>
        <fullName evidence="5">Common central domain of tyrosinase</fullName>
    </submittedName>
</protein>
<dbReference type="InterPro" id="IPR002227">
    <property type="entry name" value="Tyrosinase_Cu-bd"/>
</dbReference>
<dbReference type="SUPFAM" id="SSF48056">
    <property type="entry name" value="Di-copper centre-containing domain"/>
    <property type="match status" value="2"/>
</dbReference>
<dbReference type="PRINTS" id="PR00092">
    <property type="entry name" value="TYROSINASE"/>
</dbReference>
<evidence type="ECO:0000259" key="4">
    <source>
        <dbReference type="PROSITE" id="PS00498"/>
    </source>
</evidence>
<dbReference type="PANTHER" id="PTHR11474:SF76">
    <property type="entry name" value="SHKT DOMAIN-CONTAINING PROTEIN"/>
    <property type="match status" value="1"/>
</dbReference>
<dbReference type="PANTHER" id="PTHR11474">
    <property type="entry name" value="TYROSINASE FAMILY MEMBER"/>
    <property type="match status" value="1"/>
</dbReference>
<reference evidence="5 6" key="1">
    <citation type="journal article" date="2015" name="Stand. Genomic Sci.">
        <title>Genomic Encyclopedia of Bacterial and Archaeal Type Strains, Phase III: the genomes of soil and plant-associated and newly described type strains.</title>
        <authorList>
            <person name="Whitman W.B."/>
            <person name="Woyke T."/>
            <person name="Klenk H.P."/>
            <person name="Zhou Y."/>
            <person name="Lilburn T.G."/>
            <person name="Beck B.J."/>
            <person name="De Vos P."/>
            <person name="Vandamme P."/>
            <person name="Eisen J.A."/>
            <person name="Garrity G."/>
            <person name="Hugenholtz P."/>
            <person name="Kyrpides N.C."/>
        </authorList>
    </citation>
    <scope>NUCLEOTIDE SEQUENCE [LARGE SCALE GENOMIC DNA]</scope>
    <source>
        <strain evidence="5 6">CGMCC 1.6847</strain>
    </source>
</reference>
<keyword evidence="6" id="KW-1185">Reference proteome</keyword>
<gene>
    <name evidence="5" type="ORF">IQ05_00731</name>
</gene>
<feature type="domain" description="Tyrosinase copper-binding" evidence="4">
    <location>
        <begin position="420"/>
        <end position="431"/>
    </location>
</feature>
<dbReference type="Pfam" id="PF00264">
    <property type="entry name" value="Tyrosinase"/>
    <property type="match status" value="2"/>
</dbReference>
<evidence type="ECO:0000256" key="2">
    <source>
        <dbReference type="ARBA" id="ARBA00023008"/>
    </source>
</evidence>
<name>A0ABY3FLU5_9FLAO</name>
<dbReference type="Gene3D" id="1.10.1280.10">
    <property type="entry name" value="Di-copper center containing domain from catechol oxidase"/>
    <property type="match status" value="1"/>
</dbReference>
<dbReference type="EMBL" id="VLKO01000003">
    <property type="protein sequence ID" value="TWI01163.1"/>
    <property type="molecule type" value="Genomic_DNA"/>
</dbReference>
<evidence type="ECO:0000313" key="5">
    <source>
        <dbReference type="EMBL" id="TWI01163.1"/>
    </source>
</evidence>
<evidence type="ECO:0000259" key="3">
    <source>
        <dbReference type="PROSITE" id="PS00497"/>
    </source>
</evidence>
<evidence type="ECO:0000313" key="6">
    <source>
        <dbReference type="Proteomes" id="UP000317519"/>
    </source>
</evidence>
<dbReference type="Pfam" id="PF25271">
    <property type="entry name" value="DUF7868"/>
    <property type="match status" value="1"/>
</dbReference>
<sequence length="690" mass="74808">MTTFTRANAWNNGGTFENLDLLWYAKAVWAMKLKPISNPTSWWFYAAIHGEYLTSDFGTDTAPSGYPNWTKINSIPESAKLGTLPDQNFISLFWNQCQHGTWFFPPWHRGYLVALENILRDTIVQLGGPSDWALPYWNYLNQSPTFEENYIPPAFTEAELPDGTANPLYVPERYGVTGNPTNGIFLIVGKGLTSSINDECQWDTLYSSGADPQNDPKRHPDEKGITIFGDHYGGAQTGFSHSNGGFGDLEMNPHNFTHGMVGGLNSEFWSFSGTKFTVHANKPWQCTGINIIEGSSTVAVSYLKGTWTADPHDNGGKQYDAKGSPHIVVPVNQPLYPMVDVAMGALVGRVNGGTPFFIGDGAIVPNGSSGLLEVCINDDLTGAYGAGLTDNTGAVTISLTSTPSEEYEGLMADPGLAGLDPIFFLHHANIDRMWAAWNVTGTNSNPTNPNWLAGPSAQGNSRFAMPLDSSGKPWYYTPDDVNSTTDLKYYNKALYSYTYDDLSLTSYSKVPPATAVEKSVLRLSKLGVTVNSNDHPMPSKSNAELVGASSNSIKLNSGTTQASVALDTSAWKSVSKSLLKASLSAMPDEVYLLLENVTGTNNANFLSVFVNGTLVKTVSLFGIRMASMKNTAHGGSGLTFKFNITSIVDDLHLANNLTLEALHVEIKTSNPLPNNSEITVGRIGIYRSGK</sequence>
<dbReference type="RefSeq" id="WP_144889867.1">
    <property type="nucleotide sequence ID" value="NZ_VLKO01000003.1"/>
</dbReference>
<proteinExistence type="predicted"/>
<keyword evidence="1" id="KW-0479">Metal-binding</keyword>
<dbReference type="Proteomes" id="UP000317519">
    <property type="component" value="Unassembled WGS sequence"/>
</dbReference>
<dbReference type="Gene3D" id="2.60.120.430">
    <property type="entry name" value="Galactose-binding lectin"/>
    <property type="match status" value="1"/>
</dbReference>
<keyword evidence="2" id="KW-0186">Copper</keyword>
<dbReference type="InterPro" id="IPR050316">
    <property type="entry name" value="Tyrosinase/Hemocyanin"/>
</dbReference>
<dbReference type="PROSITE" id="PS00497">
    <property type="entry name" value="TYROSINASE_1"/>
    <property type="match status" value="1"/>
</dbReference>
<accession>A0ABY3FLU5</accession>
<dbReference type="InterPro" id="IPR008922">
    <property type="entry name" value="Di-copper_centre_dom_sf"/>
</dbReference>
<comment type="caution">
    <text evidence="5">The sequence shown here is derived from an EMBL/GenBank/DDBJ whole genome shotgun (WGS) entry which is preliminary data.</text>
</comment>
<dbReference type="PROSITE" id="PS00498">
    <property type="entry name" value="TYROSINASE_2"/>
    <property type="match status" value="1"/>
</dbReference>
<evidence type="ECO:0000256" key="1">
    <source>
        <dbReference type="ARBA" id="ARBA00022723"/>
    </source>
</evidence>
<dbReference type="InterPro" id="IPR057190">
    <property type="entry name" value="DUF7868"/>
</dbReference>